<comment type="caution">
    <text evidence="2">The sequence shown here is derived from an EMBL/GenBank/DDBJ whole genome shotgun (WGS) entry which is preliminary data.</text>
</comment>
<feature type="transmembrane region" description="Helical" evidence="1">
    <location>
        <begin position="40"/>
        <end position="65"/>
    </location>
</feature>
<dbReference type="Proteomes" id="UP000053558">
    <property type="component" value="Unassembled WGS sequence"/>
</dbReference>
<evidence type="ECO:0000313" key="3">
    <source>
        <dbReference type="Proteomes" id="UP000053558"/>
    </source>
</evidence>
<reference evidence="3" key="1">
    <citation type="journal article" date="2012" name="Science">
        <title>The Paleozoic origin of enzymatic lignin decomposition reconstructed from 31 fungal genomes.</title>
        <authorList>
            <person name="Floudas D."/>
            <person name="Binder M."/>
            <person name="Riley R."/>
            <person name="Barry K."/>
            <person name="Blanchette R.A."/>
            <person name="Henrissat B."/>
            <person name="Martinez A.T."/>
            <person name="Otillar R."/>
            <person name="Spatafora J.W."/>
            <person name="Yadav J.S."/>
            <person name="Aerts A."/>
            <person name="Benoit I."/>
            <person name="Boyd A."/>
            <person name="Carlson A."/>
            <person name="Copeland A."/>
            <person name="Coutinho P.M."/>
            <person name="de Vries R.P."/>
            <person name="Ferreira P."/>
            <person name="Findley K."/>
            <person name="Foster B."/>
            <person name="Gaskell J."/>
            <person name="Glotzer D."/>
            <person name="Gorecki P."/>
            <person name="Heitman J."/>
            <person name="Hesse C."/>
            <person name="Hori C."/>
            <person name="Igarashi K."/>
            <person name="Jurgens J.A."/>
            <person name="Kallen N."/>
            <person name="Kersten P."/>
            <person name="Kohler A."/>
            <person name="Kuees U."/>
            <person name="Kumar T.K.A."/>
            <person name="Kuo A."/>
            <person name="LaButti K."/>
            <person name="Larrondo L.F."/>
            <person name="Lindquist E."/>
            <person name="Ling A."/>
            <person name="Lombard V."/>
            <person name="Lucas S."/>
            <person name="Lundell T."/>
            <person name="Martin R."/>
            <person name="McLaughlin D.J."/>
            <person name="Morgenstern I."/>
            <person name="Morin E."/>
            <person name="Murat C."/>
            <person name="Nagy L.G."/>
            <person name="Nolan M."/>
            <person name="Ohm R.A."/>
            <person name="Patyshakuliyeva A."/>
            <person name="Rokas A."/>
            <person name="Ruiz-Duenas F.J."/>
            <person name="Sabat G."/>
            <person name="Salamov A."/>
            <person name="Samejima M."/>
            <person name="Schmutz J."/>
            <person name="Slot J.C."/>
            <person name="St John F."/>
            <person name="Stenlid J."/>
            <person name="Sun H."/>
            <person name="Sun S."/>
            <person name="Syed K."/>
            <person name="Tsang A."/>
            <person name="Wiebenga A."/>
            <person name="Young D."/>
            <person name="Pisabarro A."/>
            <person name="Eastwood D.C."/>
            <person name="Martin F."/>
            <person name="Cullen D."/>
            <person name="Grigoriev I.V."/>
            <person name="Hibbett D.S."/>
        </authorList>
    </citation>
    <scope>NUCLEOTIDE SEQUENCE [LARGE SCALE GENOMIC DNA]</scope>
    <source>
        <strain evidence="3">RWD-64-598 SS2</strain>
    </source>
</reference>
<protein>
    <recommendedName>
        <fullName evidence="4">Transmembrane protein</fullName>
    </recommendedName>
</protein>
<dbReference type="OrthoDB" id="3350812at2759"/>
<keyword evidence="1" id="KW-1133">Transmembrane helix</keyword>
<proteinExistence type="predicted"/>
<keyword evidence="1" id="KW-0812">Transmembrane</keyword>
<organism evidence="2 3">
    <name type="scientific">Coniophora puteana (strain RWD-64-598)</name>
    <name type="common">Brown rot fungus</name>
    <dbReference type="NCBI Taxonomy" id="741705"/>
    <lineage>
        <taxon>Eukaryota</taxon>
        <taxon>Fungi</taxon>
        <taxon>Dikarya</taxon>
        <taxon>Basidiomycota</taxon>
        <taxon>Agaricomycotina</taxon>
        <taxon>Agaricomycetes</taxon>
        <taxon>Agaricomycetidae</taxon>
        <taxon>Boletales</taxon>
        <taxon>Coniophorineae</taxon>
        <taxon>Coniophoraceae</taxon>
        <taxon>Coniophora</taxon>
    </lineage>
</organism>
<dbReference type="OMA" id="ILRTWAM"/>
<evidence type="ECO:0000313" key="2">
    <source>
        <dbReference type="EMBL" id="EIW81607.1"/>
    </source>
</evidence>
<dbReference type="KEGG" id="cput:CONPUDRAFT_165706"/>
<name>A0A5M3MRB4_CONPW</name>
<gene>
    <name evidence="2" type="ORF">CONPUDRAFT_165706</name>
</gene>
<dbReference type="EMBL" id="JH711578">
    <property type="protein sequence ID" value="EIW81607.1"/>
    <property type="molecule type" value="Genomic_DNA"/>
</dbReference>
<dbReference type="AlphaFoldDB" id="A0A5M3MRB4"/>
<dbReference type="RefSeq" id="XP_007768912.1">
    <property type="nucleotide sequence ID" value="XM_007770722.1"/>
</dbReference>
<accession>A0A5M3MRB4</accession>
<sequence>MALCLRLYKLLGTSLLILMITTEGLLCLRTLALWHQHRAVKVAFVSIYIMACTAATVCITLALTFNLDSVCSTSAKNASSSSAEEQIEKVLMGAFSAIAVFEFAVVCSTLLHGFMNSRARPSSRLSVSLRQGNLLYAVTLFVMSVANAVFFDLPLSDGWTGLLDVFQGVLHGVMASRIILSLRNADSLEETERIPESFGMSGIRTMQFASSAEDDTTRLRSSESTQR</sequence>
<keyword evidence="1" id="KW-0472">Membrane</keyword>
<feature type="transmembrane region" description="Helical" evidence="1">
    <location>
        <begin position="6"/>
        <end position="28"/>
    </location>
</feature>
<feature type="transmembrane region" description="Helical" evidence="1">
    <location>
        <begin position="134"/>
        <end position="153"/>
    </location>
</feature>
<evidence type="ECO:0008006" key="4">
    <source>
        <dbReference type="Google" id="ProtNLM"/>
    </source>
</evidence>
<feature type="transmembrane region" description="Helical" evidence="1">
    <location>
        <begin position="90"/>
        <end position="114"/>
    </location>
</feature>
<evidence type="ECO:0000256" key="1">
    <source>
        <dbReference type="SAM" id="Phobius"/>
    </source>
</evidence>
<keyword evidence="3" id="KW-1185">Reference proteome</keyword>
<dbReference type="GeneID" id="19205371"/>